<keyword evidence="2" id="KW-1185">Reference proteome</keyword>
<name>A0A2P7AUX3_9HYPH</name>
<dbReference type="Gene3D" id="3.30.420.240">
    <property type="match status" value="1"/>
</dbReference>
<evidence type="ECO:0008006" key="3">
    <source>
        <dbReference type="Google" id="ProtNLM"/>
    </source>
</evidence>
<sequence>MDILTACNDPKLFKRWFKDPSTYERWFVFLKATFGLPMLPHEVTIYQHHTGRTTLPTGQFNDVTLVVGRRGGKSFISALTAVYLAAFHEYHQYLAPGERATVMIIAADRRQARVIMRYIGAMLNGIPMLKAMVTNQTTEGFDLSNATRIEVGTASFRATRGYTFAAVLCDEIAFWRSDEASANPDSEIIAALRPGMATIPNSLMIAMSSPYAKRGVLWNNYKRHYAKDDSRHLVWKASTKEMNPVVRQSYIDEAYQDDPAAASAEYGGEFRSDLEAFVPLEVVQACVDRGVIERGYISTNTYRAFVDPSGGSVDSMTLAVGHREGDRTIIDAVRERKPPFSPEAVVDDFCDLLKLYHVARVTGDRYAGEWPREQFRKRGIAYDLSELVRSDLYRDLLPVLNSGQISLVDNEKMVNQIANLERRTGRGKDIIDHAPGQHDDLANSLAGVVSLTTKRRMTYNIDAWGD</sequence>
<gene>
    <name evidence="1" type="ORF">CU100_10130</name>
</gene>
<dbReference type="Gene3D" id="3.40.50.300">
    <property type="entry name" value="P-loop containing nucleotide triphosphate hydrolases"/>
    <property type="match status" value="1"/>
</dbReference>
<evidence type="ECO:0000313" key="1">
    <source>
        <dbReference type="EMBL" id="PSH58015.1"/>
    </source>
</evidence>
<evidence type="ECO:0000313" key="2">
    <source>
        <dbReference type="Proteomes" id="UP000241158"/>
    </source>
</evidence>
<dbReference type="RefSeq" id="WP_106716459.1">
    <property type="nucleotide sequence ID" value="NZ_JACHXT010000001.1"/>
</dbReference>
<dbReference type="EMBL" id="PGGN01000002">
    <property type="protein sequence ID" value="PSH58015.1"/>
    <property type="molecule type" value="Genomic_DNA"/>
</dbReference>
<accession>A0A2P7AUX3</accession>
<organism evidence="1 2">
    <name type="scientific">Phyllobacterium endophyticum</name>
    <dbReference type="NCBI Taxonomy" id="1149773"/>
    <lineage>
        <taxon>Bacteria</taxon>
        <taxon>Pseudomonadati</taxon>
        <taxon>Pseudomonadota</taxon>
        <taxon>Alphaproteobacteria</taxon>
        <taxon>Hyphomicrobiales</taxon>
        <taxon>Phyllobacteriaceae</taxon>
        <taxon>Phyllobacterium</taxon>
    </lineage>
</organism>
<dbReference type="Proteomes" id="UP000241158">
    <property type="component" value="Unassembled WGS sequence"/>
</dbReference>
<protein>
    <recommendedName>
        <fullName evidence="3">Terminase</fullName>
    </recommendedName>
</protein>
<dbReference type="OrthoDB" id="280696at2"/>
<comment type="caution">
    <text evidence="1">The sequence shown here is derived from an EMBL/GenBank/DDBJ whole genome shotgun (WGS) entry which is preliminary data.</text>
</comment>
<proteinExistence type="predicted"/>
<dbReference type="AlphaFoldDB" id="A0A2P7AUX3"/>
<reference evidence="2" key="1">
    <citation type="submission" date="2017-11" db="EMBL/GenBank/DDBJ databases">
        <authorList>
            <person name="Kuznetsova I."/>
            <person name="Sazanova A."/>
            <person name="Chirak E."/>
            <person name="Safronova V."/>
            <person name="Willems A."/>
        </authorList>
    </citation>
    <scope>NUCLEOTIDE SEQUENCE [LARGE SCALE GENOMIC DNA]</scope>
    <source>
        <strain evidence="2">PEPV15</strain>
    </source>
</reference>
<dbReference type="InterPro" id="IPR027417">
    <property type="entry name" value="P-loop_NTPase"/>
</dbReference>